<dbReference type="AlphaFoldDB" id="A0A9J6PHF5"/>
<evidence type="ECO:0000313" key="9">
    <source>
        <dbReference type="EMBL" id="MCP1336007.1"/>
    </source>
</evidence>
<keyword evidence="5" id="KW-0560">Oxidoreductase</keyword>
<dbReference type="Gene3D" id="2.60.120.620">
    <property type="entry name" value="q2cbj1_9rhob like domain"/>
    <property type="match status" value="1"/>
</dbReference>
<keyword evidence="4" id="KW-0223">Dioxygenase</keyword>
<organism evidence="9 10">
    <name type="scientific">Futiania mangrovi</name>
    <dbReference type="NCBI Taxonomy" id="2959716"/>
    <lineage>
        <taxon>Bacteria</taxon>
        <taxon>Pseudomonadati</taxon>
        <taxon>Pseudomonadota</taxon>
        <taxon>Alphaproteobacteria</taxon>
        <taxon>Futianiales</taxon>
        <taxon>Futianiaceae</taxon>
        <taxon>Futiania</taxon>
    </lineage>
</organism>
<keyword evidence="3" id="KW-0847">Vitamin C</keyword>
<accession>A0A9J6PHF5</accession>
<evidence type="ECO:0000256" key="4">
    <source>
        <dbReference type="ARBA" id="ARBA00022964"/>
    </source>
</evidence>
<sequence length="206" mass="22837">MKRSGPRALTRPGKGEVRQEAPPPEFAAVIGEVFSERECLALRDLVDLGGDGYRAGLVGGREADGVRRSTIAWIPETPEWHWVEARMARLMAEAQRITGLEIEALEERLQIARYGAEHRDGFDWHSDRGAGTLARRRKLSVSVQLSSTVEYRGGHLEVIGDGRTWRAPRAMGTAIVFASFLTHRVTPVTHGVRHSLVGWAHGNSVR</sequence>
<dbReference type="Proteomes" id="UP001055804">
    <property type="component" value="Unassembled WGS sequence"/>
</dbReference>
<comment type="cofactor">
    <cofactor evidence="1">
        <name>L-ascorbate</name>
        <dbReference type="ChEBI" id="CHEBI:38290"/>
    </cofactor>
</comment>
<name>A0A9J6PHF5_9PROT</name>
<evidence type="ECO:0000256" key="2">
    <source>
        <dbReference type="ARBA" id="ARBA00022723"/>
    </source>
</evidence>
<dbReference type="InterPro" id="IPR006620">
    <property type="entry name" value="Pro_4_hyd_alph"/>
</dbReference>
<proteinExistence type="predicted"/>
<dbReference type="SMART" id="SM00702">
    <property type="entry name" value="P4Hc"/>
    <property type="match status" value="1"/>
</dbReference>
<dbReference type="GO" id="GO:0051213">
    <property type="term" value="F:dioxygenase activity"/>
    <property type="evidence" value="ECO:0007669"/>
    <property type="project" value="UniProtKB-KW"/>
</dbReference>
<evidence type="ECO:0000313" key="10">
    <source>
        <dbReference type="Proteomes" id="UP001055804"/>
    </source>
</evidence>
<protein>
    <submittedName>
        <fullName evidence="9">2OG-Fe(II) oxygenase</fullName>
    </submittedName>
</protein>
<evidence type="ECO:0000259" key="8">
    <source>
        <dbReference type="PROSITE" id="PS51471"/>
    </source>
</evidence>
<dbReference type="GO" id="GO:0005506">
    <property type="term" value="F:iron ion binding"/>
    <property type="evidence" value="ECO:0007669"/>
    <property type="project" value="InterPro"/>
</dbReference>
<comment type="caution">
    <text evidence="9">The sequence shown here is derived from an EMBL/GenBank/DDBJ whole genome shotgun (WGS) entry which is preliminary data.</text>
</comment>
<dbReference type="GO" id="GO:0016705">
    <property type="term" value="F:oxidoreductase activity, acting on paired donors, with incorporation or reduction of molecular oxygen"/>
    <property type="evidence" value="ECO:0007669"/>
    <property type="project" value="InterPro"/>
</dbReference>
<feature type="domain" description="Fe2OG dioxygenase" evidence="8">
    <location>
        <begin position="105"/>
        <end position="202"/>
    </location>
</feature>
<keyword evidence="10" id="KW-1185">Reference proteome</keyword>
<dbReference type="RefSeq" id="WP_269331927.1">
    <property type="nucleotide sequence ID" value="NZ_JAMZFT010000001.1"/>
</dbReference>
<evidence type="ECO:0000256" key="1">
    <source>
        <dbReference type="ARBA" id="ARBA00001961"/>
    </source>
</evidence>
<dbReference type="PROSITE" id="PS51471">
    <property type="entry name" value="FE2OG_OXY"/>
    <property type="match status" value="1"/>
</dbReference>
<gene>
    <name evidence="9" type="ORF">NJQ99_06260</name>
</gene>
<reference evidence="9" key="1">
    <citation type="submission" date="2022-06" db="EMBL/GenBank/DDBJ databases">
        <title>Isolation and Genomics of Futiania mangrovii gen. nov., sp. nov., a Rare and Metabolically-versatile member in the Class Alphaproteobacteria.</title>
        <authorList>
            <person name="Liu L."/>
            <person name="Huang W.-C."/>
            <person name="Pan J."/>
            <person name="Li J."/>
            <person name="Huang Y."/>
            <person name="Du H."/>
            <person name="Liu Y."/>
            <person name="Li M."/>
        </authorList>
    </citation>
    <scope>NUCLEOTIDE SEQUENCE</scope>
    <source>
        <strain evidence="9">FT118</strain>
    </source>
</reference>
<evidence type="ECO:0000256" key="3">
    <source>
        <dbReference type="ARBA" id="ARBA00022896"/>
    </source>
</evidence>
<dbReference type="InterPro" id="IPR005123">
    <property type="entry name" value="Oxoglu/Fe-dep_dioxygenase_dom"/>
</dbReference>
<evidence type="ECO:0000256" key="6">
    <source>
        <dbReference type="ARBA" id="ARBA00023004"/>
    </source>
</evidence>
<dbReference type="GO" id="GO:0031418">
    <property type="term" value="F:L-ascorbic acid binding"/>
    <property type="evidence" value="ECO:0007669"/>
    <property type="project" value="UniProtKB-KW"/>
</dbReference>
<dbReference type="EMBL" id="JAMZFT010000001">
    <property type="protein sequence ID" value="MCP1336007.1"/>
    <property type="molecule type" value="Genomic_DNA"/>
</dbReference>
<feature type="region of interest" description="Disordered" evidence="7">
    <location>
        <begin position="1"/>
        <end position="22"/>
    </location>
</feature>
<keyword evidence="6" id="KW-0408">Iron</keyword>
<evidence type="ECO:0000256" key="5">
    <source>
        <dbReference type="ARBA" id="ARBA00023002"/>
    </source>
</evidence>
<evidence type="ECO:0000256" key="7">
    <source>
        <dbReference type="SAM" id="MobiDB-lite"/>
    </source>
</evidence>
<keyword evidence="2" id="KW-0479">Metal-binding</keyword>